<organism evidence="1 2">
    <name type="scientific">Paenibacillus solani</name>
    <dbReference type="NCBI Taxonomy" id="1705565"/>
    <lineage>
        <taxon>Bacteria</taxon>
        <taxon>Bacillati</taxon>
        <taxon>Bacillota</taxon>
        <taxon>Bacilli</taxon>
        <taxon>Bacillales</taxon>
        <taxon>Paenibacillaceae</taxon>
        <taxon>Paenibacillus</taxon>
    </lineage>
</organism>
<evidence type="ECO:0000313" key="1">
    <source>
        <dbReference type="EMBL" id="KOR89786.1"/>
    </source>
</evidence>
<dbReference type="Gene3D" id="3.40.50.300">
    <property type="entry name" value="P-loop containing nucleotide triphosphate hydrolases"/>
    <property type="match status" value="1"/>
</dbReference>
<name>A0A0M1P5M4_9BACL</name>
<dbReference type="AlphaFoldDB" id="A0A0M1P5M4"/>
<dbReference type="PATRIC" id="fig|1705565.3.peg.4414"/>
<gene>
    <name evidence="1" type="ORF">AM231_11995</name>
</gene>
<reference evidence="2" key="1">
    <citation type="submission" date="2015-08" db="EMBL/GenBank/DDBJ databases">
        <title>Genome sequencing project for genomic taxonomy and phylogenomics of Bacillus-like bacteria.</title>
        <authorList>
            <person name="Liu B."/>
            <person name="Wang J."/>
            <person name="Zhu Y."/>
            <person name="Liu G."/>
            <person name="Chen Q."/>
            <person name="Chen Z."/>
            <person name="Lan J."/>
            <person name="Che J."/>
            <person name="Ge C."/>
            <person name="Shi H."/>
            <person name="Pan Z."/>
            <person name="Liu X."/>
        </authorList>
    </citation>
    <scope>NUCLEOTIDE SEQUENCE [LARGE SCALE GENOMIC DNA]</scope>
    <source>
        <strain evidence="2">FJAT-22460</strain>
    </source>
</reference>
<dbReference type="Proteomes" id="UP000036932">
    <property type="component" value="Unassembled WGS sequence"/>
</dbReference>
<dbReference type="RefSeq" id="WP_054402807.1">
    <property type="nucleotide sequence ID" value="NZ_LIUT01000001.1"/>
</dbReference>
<dbReference type="InterPro" id="IPR027417">
    <property type="entry name" value="P-loop_NTPase"/>
</dbReference>
<dbReference type="EMBL" id="LIUT01000001">
    <property type="protein sequence ID" value="KOR89786.1"/>
    <property type="molecule type" value="Genomic_DNA"/>
</dbReference>
<evidence type="ECO:0000313" key="2">
    <source>
        <dbReference type="Proteomes" id="UP000036932"/>
    </source>
</evidence>
<proteinExistence type="predicted"/>
<keyword evidence="2" id="KW-1185">Reference proteome</keyword>
<keyword evidence="1" id="KW-0808">Transferase</keyword>
<dbReference type="SUPFAM" id="SSF52540">
    <property type="entry name" value="P-loop containing nucleoside triphosphate hydrolases"/>
    <property type="match status" value="1"/>
</dbReference>
<protein>
    <submittedName>
        <fullName evidence="1">Phosphotransferase</fullName>
    </submittedName>
</protein>
<sequence length="185" mass="21117">MRFLRQPSVIVITGVMASGKSAVAQLLAEKFERGVHLRGDSFRRMIVKGREEMLPDASHEAEKQLSLRYQLSAATARGYAEAGFHVVWQDVILGPSLQEITQMLNDLPVFVVVLNPSETAISAREQTRDKKGYGVWTIQELNRRLTEETPRIGLWLDTSELSQEETVDEIWKRIWDEGIIRQPQQ</sequence>
<comment type="caution">
    <text evidence="1">The sequence shown here is derived from an EMBL/GenBank/DDBJ whole genome shotgun (WGS) entry which is preliminary data.</text>
</comment>
<dbReference type="OrthoDB" id="9811893at2"/>
<accession>A0A0M1P5M4</accession>
<dbReference type="Pfam" id="PF13671">
    <property type="entry name" value="AAA_33"/>
    <property type="match status" value="1"/>
</dbReference>
<dbReference type="GO" id="GO:0016740">
    <property type="term" value="F:transferase activity"/>
    <property type="evidence" value="ECO:0007669"/>
    <property type="project" value="UniProtKB-KW"/>
</dbReference>